<dbReference type="InterPro" id="IPR010294">
    <property type="entry name" value="ADAMTS_spacer1"/>
</dbReference>
<feature type="disulfide bond" evidence="4">
    <location>
        <begin position="32"/>
        <end position="69"/>
    </location>
</feature>
<dbReference type="Pfam" id="PF05986">
    <property type="entry name" value="ADAMTS_spacer1"/>
    <property type="match status" value="1"/>
</dbReference>
<dbReference type="AlphaFoldDB" id="A0A7R9P090"/>
<protein>
    <recommendedName>
        <fullName evidence="6">ADAMTS/ADAMTS-like Spacer 1 domain-containing protein</fullName>
    </recommendedName>
</protein>
<evidence type="ECO:0000256" key="2">
    <source>
        <dbReference type="ARBA" id="ARBA00022525"/>
    </source>
</evidence>
<dbReference type="InterPro" id="IPR050439">
    <property type="entry name" value="ADAMTS_ADAMTS-like"/>
</dbReference>
<evidence type="ECO:0000259" key="6">
    <source>
        <dbReference type="Pfam" id="PF05986"/>
    </source>
</evidence>
<keyword evidence="2" id="KW-0964">Secreted</keyword>
<evidence type="ECO:0000256" key="1">
    <source>
        <dbReference type="ARBA" id="ARBA00004613"/>
    </source>
</evidence>
<feature type="disulfide bond" evidence="4">
    <location>
        <begin position="47"/>
        <end position="59"/>
    </location>
</feature>
<dbReference type="SUPFAM" id="SSF82895">
    <property type="entry name" value="TSP-1 type 1 repeat"/>
    <property type="match status" value="2"/>
</dbReference>
<feature type="compositionally biased region" description="Low complexity" evidence="5">
    <location>
        <begin position="790"/>
        <end position="800"/>
    </location>
</feature>
<feature type="compositionally biased region" description="Polar residues" evidence="5">
    <location>
        <begin position="536"/>
        <end position="546"/>
    </location>
</feature>
<dbReference type="Gene3D" id="2.20.100.10">
    <property type="entry name" value="Thrombospondin type-1 (TSP1) repeat"/>
    <property type="match status" value="2"/>
</dbReference>
<evidence type="ECO:0000256" key="4">
    <source>
        <dbReference type="PIRSR" id="PIRSR613273-3"/>
    </source>
</evidence>
<feature type="compositionally biased region" description="Acidic residues" evidence="5">
    <location>
        <begin position="728"/>
        <end position="740"/>
    </location>
</feature>
<comment type="subcellular location">
    <subcellularLocation>
        <location evidence="1">Secreted</location>
    </subcellularLocation>
</comment>
<dbReference type="PRINTS" id="PR01857">
    <property type="entry name" value="ADAMTSFAMILY"/>
</dbReference>
<dbReference type="Pfam" id="PF19030">
    <property type="entry name" value="TSP1_ADAMTS"/>
    <property type="match status" value="1"/>
</dbReference>
<dbReference type="InterPro" id="IPR013273">
    <property type="entry name" value="ADAMTS/ADAMTS-like"/>
</dbReference>
<accession>A0A7R9P090</accession>
<proteinExistence type="predicted"/>
<feature type="region of interest" description="Disordered" evidence="5">
    <location>
        <begin position="679"/>
        <end position="800"/>
    </location>
</feature>
<dbReference type="GO" id="GO:0031012">
    <property type="term" value="C:extracellular matrix"/>
    <property type="evidence" value="ECO:0007669"/>
    <property type="project" value="TreeGrafter"/>
</dbReference>
<feature type="compositionally biased region" description="Basic and acidic residues" evidence="5">
    <location>
        <begin position="776"/>
        <end position="786"/>
    </location>
</feature>
<evidence type="ECO:0000313" key="7">
    <source>
        <dbReference type="EMBL" id="CAD7462661.1"/>
    </source>
</evidence>
<keyword evidence="3 4" id="KW-1015">Disulfide bond</keyword>
<organism evidence="7">
    <name type="scientific">Timema tahoe</name>
    <dbReference type="NCBI Taxonomy" id="61484"/>
    <lineage>
        <taxon>Eukaryota</taxon>
        <taxon>Metazoa</taxon>
        <taxon>Ecdysozoa</taxon>
        <taxon>Arthropoda</taxon>
        <taxon>Hexapoda</taxon>
        <taxon>Insecta</taxon>
        <taxon>Pterygota</taxon>
        <taxon>Neoptera</taxon>
        <taxon>Polyneoptera</taxon>
        <taxon>Phasmatodea</taxon>
        <taxon>Timematodea</taxon>
        <taxon>Timematoidea</taxon>
        <taxon>Timematidae</taxon>
        <taxon>Timema</taxon>
    </lineage>
</organism>
<dbReference type="GO" id="GO:0006508">
    <property type="term" value="P:proteolysis"/>
    <property type="evidence" value="ECO:0007669"/>
    <property type="project" value="TreeGrafter"/>
</dbReference>
<dbReference type="PANTHER" id="PTHR13723">
    <property type="entry name" value="ADAMTS A DISINTEGRIN AND METALLOPROTEASE WITH THROMBOSPONDIN MOTIFS PROTEASE"/>
    <property type="match status" value="1"/>
</dbReference>
<dbReference type="EMBL" id="OE006437">
    <property type="protein sequence ID" value="CAD7462661.1"/>
    <property type="molecule type" value="Genomic_DNA"/>
</dbReference>
<feature type="region of interest" description="Disordered" evidence="5">
    <location>
        <begin position="490"/>
        <end position="559"/>
    </location>
</feature>
<feature type="compositionally biased region" description="Basic and acidic residues" evidence="5">
    <location>
        <begin position="608"/>
        <end position="640"/>
    </location>
</feature>
<dbReference type="InterPro" id="IPR036383">
    <property type="entry name" value="TSP1_rpt_sf"/>
</dbReference>
<sequence>MTWCYAKQCLQLGERPGATDGGWGEWSDWSKCSRTCGSGVAYSERQCDNPSPTHGGRFCIGDRRRHNICATEPCDVKDTPFRDQQCSEFNDWVYPEDEKKHTWKGFYKHDENPCSLYCLNENNVLTALKPKVVDGTTCYRGIRDICIGGTCKEVPCDLNLTSNAVEDVCGVCRGDGTSCINKVGSETFAAEKSGKRMVGATVQARQEVRCLGATNMDPPYRDFGQVDMRQPDPLSFHSPIRRVSGAMCSFTRKRNILRMKKLISIPVGTTNIRIEETEPTKSYLILRDTEKKVVLLKGTELGMFDLSGMKVWIGMVKYRQETFNIPGPTQTPLAFFVQPIENVTMRYSMGEKAKEQRKPVFIWDFLDWSKCSALCGSGTQLSQPKCVEKVAGIVDDIHCQKMEKPSVKTRQCEIAECVPRLFMPRRWMLGDWQKCEKSLDSSSCKKSRLVKCIKPTGVGQGASLIIPEGSCGGPKPDTERSCVCEKTGKKKRCDGKKNRSMLSNEEQERDEDGNTDCTELESNEGESRHSLAGMSRTMQGTSSNSGDESDRDENEDKPYSGFYWWGQIKESDKEKSSNVITAEDSDSREEEDAAYDNPIHYSNIQNAGKRDENDDIQNSHDMEDTAKNVDRQNYVNKEDSNYENAGITFGQPQLKSTTSKINYNFWNKFYNDADEKDKNVASSLSNIQKESDKGEYQDKNSPKLESNKKKDRNSYTLAKVRSEIISEKDDDDTGDEEENFDNGTPESQDYETNLLLNEYPYKGTYKRESQYNSEEYTQRESPKEVNKAQVNNNLNSVSFSNKDISPEIEYNWKPNSDEYDYENADEYLNDDTGGDIEGNNAMWRQSSKISDEAFSKDYMESNPTDNLDNSKIGGKYASSDLADEENMREYQRGTSDDTLKDKKGLASLYRGSNGNIANFERSRVKSKSMKTSTNKTRSRTKHEQPSQNVFPKGCLTPEIIRHIPFCVDPNSGNILNDTGELVGRVPVQDRQSEEMRKLPSGDNLIIERGKTIKDLEPLDELKLTVNVDKTESKQLEHLPEGIQPPGENDKKLELEGKDVLQYMQKMQENSNNKSLGLNYG</sequence>
<feature type="compositionally biased region" description="Acidic residues" evidence="5">
    <location>
        <begin position="583"/>
        <end position="594"/>
    </location>
</feature>
<reference evidence="7" key="1">
    <citation type="submission" date="2020-11" db="EMBL/GenBank/DDBJ databases">
        <authorList>
            <person name="Tran Van P."/>
        </authorList>
    </citation>
    <scope>NUCLEOTIDE SEQUENCE</scope>
</reference>
<evidence type="ECO:0000256" key="3">
    <source>
        <dbReference type="ARBA" id="ARBA00023157"/>
    </source>
</evidence>
<dbReference type="SMART" id="SM00209">
    <property type="entry name" value="TSP1"/>
    <property type="match status" value="2"/>
</dbReference>
<dbReference type="PROSITE" id="PS50092">
    <property type="entry name" value="TSP1"/>
    <property type="match status" value="2"/>
</dbReference>
<dbReference type="Pfam" id="PF00090">
    <property type="entry name" value="TSP_1"/>
    <property type="match status" value="1"/>
</dbReference>
<dbReference type="GO" id="GO:0004222">
    <property type="term" value="F:metalloendopeptidase activity"/>
    <property type="evidence" value="ECO:0007669"/>
    <property type="project" value="TreeGrafter"/>
</dbReference>
<feature type="compositionally biased region" description="Basic and acidic residues" evidence="5">
    <location>
        <begin position="885"/>
        <end position="904"/>
    </location>
</feature>
<feature type="region of interest" description="Disordered" evidence="5">
    <location>
        <begin position="858"/>
        <end position="950"/>
    </location>
</feature>
<feature type="region of interest" description="Disordered" evidence="5">
    <location>
        <begin position="573"/>
        <end position="648"/>
    </location>
</feature>
<dbReference type="GO" id="GO:0005576">
    <property type="term" value="C:extracellular region"/>
    <property type="evidence" value="ECO:0007669"/>
    <property type="project" value="UniProtKB-SubCell"/>
</dbReference>
<dbReference type="PANTHER" id="PTHR13723:SF200">
    <property type="entry name" value="ADAM METALLOPEPTIDASE WITH THROMBOSPONDIN TYPE 1 MOTIF B, ISOFORM B"/>
    <property type="match status" value="1"/>
</dbReference>
<feature type="domain" description="ADAMTS/ADAMTS-like Spacer 1" evidence="6">
    <location>
        <begin position="257"/>
        <end position="337"/>
    </location>
</feature>
<dbReference type="FunFam" id="2.20.100.10:FF:000006">
    <property type="entry name" value="A disintegrin and metalloproteinase with thrombospondin motifs 1"/>
    <property type="match status" value="1"/>
</dbReference>
<name>A0A7R9P090_9NEOP</name>
<feature type="compositionally biased region" description="Acidic residues" evidence="5">
    <location>
        <begin position="505"/>
        <end position="524"/>
    </location>
</feature>
<gene>
    <name evidence="7" type="ORF">TTEB3V08_LOCUS10551</name>
</gene>
<dbReference type="Gene3D" id="2.60.120.830">
    <property type="match status" value="1"/>
</dbReference>
<feature type="compositionally biased region" description="Polar residues" evidence="5">
    <location>
        <begin position="742"/>
        <end position="755"/>
    </location>
</feature>
<evidence type="ECO:0000256" key="5">
    <source>
        <dbReference type="SAM" id="MobiDB-lite"/>
    </source>
</evidence>
<dbReference type="InterPro" id="IPR000884">
    <property type="entry name" value="TSP1_rpt"/>
</dbReference>
<feature type="disulfide bond" evidence="4">
    <location>
        <begin position="36"/>
        <end position="74"/>
    </location>
</feature>
<dbReference type="GO" id="GO:0030198">
    <property type="term" value="P:extracellular matrix organization"/>
    <property type="evidence" value="ECO:0007669"/>
    <property type="project" value="InterPro"/>
</dbReference>
<feature type="compositionally biased region" description="Basic and acidic residues" evidence="5">
    <location>
        <begin position="689"/>
        <end position="708"/>
    </location>
</feature>